<dbReference type="Proteomes" id="UP000094569">
    <property type="component" value="Unassembled WGS sequence"/>
</dbReference>
<feature type="region of interest" description="Disordered" evidence="5">
    <location>
        <begin position="49"/>
        <end position="69"/>
    </location>
</feature>
<feature type="compositionally biased region" description="Low complexity" evidence="5">
    <location>
        <begin position="225"/>
        <end position="234"/>
    </location>
</feature>
<dbReference type="SUPFAM" id="SSF57701">
    <property type="entry name" value="Zn2/Cys6 DNA-binding domain"/>
    <property type="match status" value="1"/>
</dbReference>
<dbReference type="PRINTS" id="PR00755">
    <property type="entry name" value="AFLATOXINBRP"/>
</dbReference>
<dbReference type="InterPro" id="IPR036864">
    <property type="entry name" value="Zn2-C6_fun-type_DNA-bd_sf"/>
</dbReference>
<evidence type="ECO:0000256" key="5">
    <source>
        <dbReference type="SAM" id="MobiDB-lite"/>
    </source>
</evidence>
<evidence type="ECO:0000256" key="3">
    <source>
        <dbReference type="ARBA" id="ARBA00023163"/>
    </source>
</evidence>
<organism evidence="7 8">
    <name type="scientific">Aspergillus cristatus</name>
    <name type="common">Chinese Fuzhuan brick tea-fermentation fungus</name>
    <name type="synonym">Eurotium cristatum</name>
    <dbReference type="NCBI Taxonomy" id="573508"/>
    <lineage>
        <taxon>Eukaryota</taxon>
        <taxon>Fungi</taxon>
        <taxon>Dikarya</taxon>
        <taxon>Ascomycota</taxon>
        <taxon>Pezizomycotina</taxon>
        <taxon>Eurotiomycetes</taxon>
        <taxon>Eurotiomycetidae</taxon>
        <taxon>Eurotiales</taxon>
        <taxon>Aspergillaceae</taxon>
        <taxon>Aspergillus</taxon>
        <taxon>Aspergillus subgen. Aspergillus</taxon>
    </lineage>
</organism>
<dbReference type="InterPro" id="IPR050675">
    <property type="entry name" value="OAF3"/>
</dbReference>
<dbReference type="OrthoDB" id="2943660at2759"/>
<comment type="caution">
    <text evidence="7">The sequence shown here is derived from an EMBL/GenBank/DDBJ whole genome shotgun (WGS) entry which is preliminary data.</text>
</comment>
<keyword evidence="8" id="KW-1185">Reference proteome</keyword>
<sequence length="456" mass="49930">MTLPRSVKVRSTCNACQQAKIRCSHEKPSCRRCQKHNIDCVYSVSRRLGRPAKKRDPDDRRRKPKKEVEETQGIIHYRRRKEEALIILSDIDFTDSWLQDFITDLPDTGILDAVTENSALDSIATSASLPDPDPHNIPYYDPVLLQSSPDTLDMDMALLPMDMDTSISPADTLPSLPTPVSPPIDTSPNHNHNGNVNLPFRQPQPPPPSAPGPMPRRPYDEYQFPDPSSTSSLPTPLDINTNIDPYTCQCQCHEHTLREIIRVNMTLCAASRIAPAGTIDAILTSQRGLQNLAETIMQCSICAGTRLTLLTVVMVSIDSLISAMEVITASSAGSPGAGTGAVEEVFGRYPSPKGAGGGSASGPNAGGSGGGTFLKSQIEACPLLVGSFRVPQEEKYTFVKQVLQTRLGGLLTTIRRIRFCTQEILAGTGARGRLVMMMETDRRLQMVMMRMRMLGR</sequence>
<dbReference type="EMBL" id="JXNT01000002">
    <property type="protein sequence ID" value="ODM21335.1"/>
    <property type="molecule type" value="Genomic_DNA"/>
</dbReference>
<dbReference type="Pfam" id="PF00172">
    <property type="entry name" value="Zn_clus"/>
    <property type="match status" value="1"/>
</dbReference>
<feature type="compositionally biased region" description="Pro residues" evidence="5">
    <location>
        <begin position="202"/>
        <end position="216"/>
    </location>
</feature>
<evidence type="ECO:0000313" key="7">
    <source>
        <dbReference type="EMBL" id="ODM21335.1"/>
    </source>
</evidence>
<evidence type="ECO:0000256" key="1">
    <source>
        <dbReference type="ARBA" id="ARBA00023015"/>
    </source>
</evidence>
<evidence type="ECO:0000256" key="4">
    <source>
        <dbReference type="ARBA" id="ARBA00023242"/>
    </source>
</evidence>
<keyword evidence="3" id="KW-0804">Transcription</keyword>
<dbReference type="Gene3D" id="4.10.240.10">
    <property type="entry name" value="Zn(2)-C6 fungal-type DNA-binding domain"/>
    <property type="match status" value="1"/>
</dbReference>
<keyword evidence="1" id="KW-0805">Transcription regulation</keyword>
<dbReference type="GO" id="GO:0008270">
    <property type="term" value="F:zinc ion binding"/>
    <property type="evidence" value="ECO:0007669"/>
    <property type="project" value="InterPro"/>
</dbReference>
<dbReference type="VEuPathDB" id="FungiDB:SI65_02178"/>
<proteinExistence type="predicted"/>
<reference evidence="7 8" key="1">
    <citation type="journal article" date="2016" name="BMC Genomics">
        <title>Comparative genomic and transcriptomic analyses of the Fuzhuan brick tea-fermentation fungus Aspergillus cristatus.</title>
        <authorList>
            <person name="Ge Y."/>
            <person name="Wang Y."/>
            <person name="Liu Y."/>
            <person name="Tan Y."/>
            <person name="Ren X."/>
            <person name="Zhang X."/>
            <person name="Hyde K.D."/>
            <person name="Liu Y."/>
            <person name="Liu Z."/>
        </authorList>
    </citation>
    <scope>NUCLEOTIDE SEQUENCE [LARGE SCALE GENOMIC DNA]</scope>
    <source>
        <strain evidence="7 8">GZAAS20.1005</strain>
    </source>
</reference>
<dbReference type="InterPro" id="IPR001138">
    <property type="entry name" value="Zn2Cys6_DnaBD"/>
</dbReference>
<dbReference type="SMART" id="SM00066">
    <property type="entry name" value="GAL4"/>
    <property type="match status" value="1"/>
</dbReference>
<evidence type="ECO:0000313" key="8">
    <source>
        <dbReference type="Proteomes" id="UP000094569"/>
    </source>
</evidence>
<dbReference type="GO" id="GO:0003677">
    <property type="term" value="F:DNA binding"/>
    <property type="evidence" value="ECO:0007669"/>
    <property type="project" value="UniProtKB-KW"/>
</dbReference>
<feature type="region of interest" description="Disordered" evidence="5">
    <location>
        <begin position="168"/>
        <end position="234"/>
    </location>
</feature>
<dbReference type="PANTHER" id="PTHR31069:SF26">
    <property type="entry name" value="ZN(2)-C6 FUNGAL-TYPE DOMAIN-CONTAINING PROTEIN"/>
    <property type="match status" value="1"/>
</dbReference>
<feature type="compositionally biased region" description="Polar residues" evidence="5">
    <location>
        <begin position="184"/>
        <end position="196"/>
    </location>
</feature>
<keyword evidence="2" id="KW-0238">DNA-binding</keyword>
<protein>
    <recommendedName>
        <fullName evidence="6">Zn(2)-C6 fungal-type domain-containing protein</fullName>
    </recommendedName>
</protein>
<dbReference type="PROSITE" id="PS50048">
    <property type="entry name" value="ZN2_CY6_FUNGAL_2"/>
    <property type="match status" value="1"/>
</dbReference>
<evidence type="ECO:0000259" key="6">
    <source>
        <dbReference type="PROSITE" id="PS50048"/>
    </source>
</evidence>
<dbReference type="AlphaFoldDB" id="A0A1E3BK41"/>
<dbReference type="PANTHER" id="PTHR31069">
    <property type="entry name" value="OLEATE-ACTIVATED TRANSCRIPTION FACTOR 1-RELATED"/>
    <property type="match status" value="1"/>
</dbReference>
<accession>A0A1E3BK41</accession>
<name>A0A1E3BK41_ASPCR</name>
<keyword evidence="4" id="KW-0539">Nucleus</keyword>
<gene>
    <name evidence="7" type="ORF">SI65_02178</name>
</gene>
<evidence type="ECO:0000256" key="2">
    <source>
        <dbReference type="ARBA" id="ARBA00023125"/>
    </source>
</evidence>
<feature type="compositionally biased region" description="Basic and acidic residues" evidence="5">
    <location>
        <begin position="54"/>
        <end position="69"/>
    </location>
</feature>
<feature type="domain" description="Zn(2)-C6 fungal-type" evidence="6">
    <location>
        <begin position="12"/>
        <end position="42"/>
    </location>
</feature>
<dbReference type="GO" id="GO:0000981">
    <property type="term" value="F:DNA-binding transcription factor activity, RNA polymerase II-specific"/>
    <property type="evidence" value="ECO:0007669"/>
    <property type="project" value="InterPro"/>
</dbReference>
<dbReference type="CDD" id="cd00067">
    <property type="entry name" value="GAL4"/>
    <property type="match status" value="1"/>
</dbReference>